<dbReference type="Proteomes" id="UP000461409">
    <property type="component" value="Unassembled WGS sequence"/>
</dbReference>
<evidence type="ECO:0000313" key="8">
    <source>
        <dbReference type="Proteomes" id="UP000461409"/>
    </source>
</evidence>
<dbReference type="FunFam" id="3.40.605.10:FF:000026">
    <property type="entry name" value="Aldehyde dehydrogenase, putative"/>
    <property type="match status" value="1"/>
</dbReference>
<sequence length="485" mass="51252">MTEQRGKLNQPDLLISKAFVAGKWVEGENDAIAVDDPFTGDTITEIASVSAATTQRAIDAASEALPDWATRPAKERGAIVRKWFELIEEHKEDLATIMTRENGKAIREARGEVDYANQFMEFYADEATRVLGEIIPADKPGRRLLAEREPVGVCAAITPWNFPLAMLTRKAAPAMAAGCTMVAKPAGQTPLTALAFAKLGEEAGIPAGVFSVVTGKSSDIGKVLTKSMAVRKLTFTGSTPVGVSLMEACAATMKKVSMELGGNAPMLIFDDADLDTAVEAAMVAKFRNSGQSCIAANRIYVQDGIRDKFLDAFKDRVSQMSAGDGFDEDNDIGPLIDGDAIEKVDEHREDALSHGAQCVAGGSSPGGRIAIPTLLTDVPADAKLAHEETFGPLAGVIGFDTIEKGLELANDTPFGLAAYLCSSDPETIAHVSRGLQSGMVGINTGLISNASAPFGGVKMSGVGREGSHHGIEEYLNTKYICQAGL</sequence>
<dbReference type="InterPro" id="IPR016163">
    <property type="entry name" value="Ald_DH_C"/>
</dbReference>
<feature type="domain" description="Aldehyde dehydrogenase" evidence="6">
    <location>
        <begin position="24"/>
        <end position="480"/>
    </location>
</feature>
<organism evidence="7 8">
    <name type="scientific">Aurantiacibacter rhizosphaerae</name>
    <dbReference type="NCBI Taxonomy" id="2691582"/>
    <lineage>
        <taxon>Bacteria</taxon>
        <taxon>Pseudomonadati</taxon>
        <taxon>Pseudomonadota</taxon>
        <taxon>Alphaproteobacteria</taxon>
        <taxon>Sphingomonadales</taxon>
        <taxon>Erythrobacteraceae</taxon>
        <taxon>Aurantiacibacter</taxon>
    </lineage>
</organism>
<dbReference type="PANTHER" id="PTHR43353">
    <property type="entry name" value="SUCCINATE-SEMIALDEHYDE DEHYDROGENASE, MITOCHONDRIAL"/>
    <property type="match status" value="1"/>
</dbReference>
<dbReference type="PROSITE" id="PS00070">
    <property type="entry name" value="ALDEHYDE_DEHYDR_CYS"/>
    <property type="match status" value="1"/>
</dbReference>
<keyword evidence="2 5" id="KW-0560">Oxidoreductase</keyword>
<dbReference type="Gene3D" id="3.40.605.10">
    <property type="entry name" value="Aldehyde Dehydrogenase, Chain A, domain 1"/>
    <property type="match status" value="1"/>
</dbReference>
<keyword evidence="3" id="KW-0558">Oxidation</keyword>
<reference evidence="7 8" key="1">
    <citation type="submission" date="2019-12" db="EMBL/GenBank/DDBJ databases">
        <authorList>
            <person name="Lee S.D."/>
        </authorList>
    </citation>
    <scope>NUCLEOTIDE SEQUENCE [LARGE SCALE GENOMIC DNA]</scope>
    <source>
        <strain evidence="7 8">GH3-10</strain>
    </source>
</reference>
<dbReference type="InterPro" id="IPR016162">
    <property type="entry name" value="Ald_DH_N"/>
</dbReference>
<evidence type="ECO:0000259" key="6">
    <source>
        <dbReference type="Pfam" id="PF00171"/>
    </source>
</evidence>
<reference evidence="7 8" key="2">
    <citation type="submission" date="2020-02" db="EMBL/GenBank/DDBJ databases">
        <title>Erythrobacter dongmakensis sp. nov., isolated from a tidal mudflat.</title>
        <authorList>
            <person name="Kim I.S."/>
        </authorList>
    </citation>
    <scope>NUCLEOTIDE SEQUENCE [LARGE SCALE GENOMIC DNA]</scope>
    <source>
        <strain evidence="7 8">GH3-10</strain>
    </source>
</reference>
<dbReference type="Gene3D" id="3.40.309.10">
    <property type="entry name" value="Aldehyde Dehydrogenase, Chain A, domain 2"/>
    <property type="match status" value="1"/>
</dbReference>
<dbReference type="Pfam" id="PF00171">
    <property type="entry name" value="Aldedh"/>
    <property type="match status" value="1"/>
</dbReference>
<feature type="active site" evidence="4">
    <location>
        <position position="259"/>
    </location>
</feature>
<proteinExistence type="inferred from homology"/>
<evidence type="ECO:0000313" key="7">
    <source>
        <dbReference type="EMBL" id="MWV27443.1"/>
    </source>
</evidence>
<dbReference type="AlphaFoldDB" id="A0A844XCE8"/>
<keyword evidence="8" id="KW-1185">Reference proteome</keyword>
<dbReference type="PANTHER" id="PTHR43353:SF5">
    <property type="entry name" value="SUCCINATE-SEMIALDEHYDE DEHYDROGENASE, MITOCHONDRIAL"/>
    <property type="match status" value="1"/>
</dbReference>
<dbReference type="InterPro" id="IPR029510">
    <property type="entry name" value="Ald_DH_CS_GLU"/>
</dbReference>
<dbReference type="PROSITE" id="PS00687">
    <property type="entry name" value="ALDEHYDE_DEHYDR_GLU"/>
    <property type="match status" value="1"/>
</dbReference>
<comment type="caution">
    <text evidence="7">The sequence shown here is derived from an EMBL/GenBank/DDBJ whole genome shotgun (WGS) entry which is preliminary data.</text>
</comment>
<dbReference type="GO" id="GO:0004777">
    <property type="term" value="F:succinate-semialdehyde dehydrogenase (NAD+) activity"/>
    <property type="evidence" value="ECO:0007669"/>
    <property type="project" value="TreeGrafter"/>
</dbReference>
<comment type="similarity">
    <text evidence="1 5">Belongs to the aldehyde dehydrogenase family.</text>
</comment>
<dbReference type="SUPFAM" id="SSF53720">
    <property type="entry name" value="ALDH-like"/>
    <property type="match status" value="1"/>
</dbReference>
<dbReference type="GO" id="GO:0009450">
    <property type="term" value="P:gamma-aminobutyric acid catabolic process"/>
    <property type="evidence" value="ECO:0007669"/>
    <property type="project" value="TreeGrafter"/>
</dbReference>
<dbReference type="FunFam" id="3.40.605.10:FF:000005">
    <property type="entry name" value="Succinate-semialdehyde dehydrogenase I"/>
    <property type="match status" value="1"/>
</dbReference>
<dbReference type="InterPro" id="IPR016160">
    <property type="entry name" value="Ald_DH_CS_CYS"/>
</dbReference>
<evidence type="ECO:0000256" key="3">
    <source>
        <dbReference type="ARBA" id="ARBA00023097"/>
    </source>
</evidence>
<dbReference type="EMBL" id="WUBR01000001">
    <property type="protein sequence ID" value="MWV27443.1"/>
    <property type="molecule type" value="Genomic_DNA"/>
</dbReference>
<dbReference type="InterPro" id="IPR050740">
    <property type="entry name" value="Aldehyde_DH_Superfamily"/>
</dbReference>
<evidence type="ECO:0000256" key="4">
    <source>
        <dbReference type="PROSITE-ProRule" id="PRU10007"/>
    </source>
</evidence>
<accession>A0A844XCE8</accession>
<dbReference type="FunFam" id="3.40.309.10:FF:000004">
    <property type="entry name" value="Succinate-semialdehyde dehydrogenase I"/>
    <property type="match status" value="1"/>
</dbReference>
<name>A0A844XCE8_9SPHN</name>
<evidence type="ECO:0000256" key="2">
    <source>
        <dbReference type="ARBA" id="ARBA00023002"/>
    </source>
</evidence>
<dbReference type="InterPro" id="IPR016161">
    <property type="entry name" value="Ald_DH/histidinol_DH"/>
</dbReference>
<dbReference type="CDD" id="cd07103">
    <property type="entry name" value="ALDH_F5_SSADH_GabD"/>
    <property type="match status" value="1"/>
</dbReference>
<dbReference type="RefSeq" id="WP_160485009.1">
    <property type="nucleotide sequence ID" value="NZ_WUBR01000001.1"/>
</dbReference>
<evidence type="ECO:0000256" key="1">
    <source>
        <dbReference type="ARBA" id="ARBA00009986"/>
    </source>
</evidence>
<protein>
    <submittedName>
        <fullName evidence="7">Aldehyde dehydrogenase family protein</fullName>
    </submittedName>
</protein>
<evidence type="ECO:0000256" key="5">
    <source>
        <dbReference type="RuleBase" id="RU003345"/>
    </source>
</evidence>
<dbReference type="InterPro" id="IPR015590">
    <property type="entry name" value="Aldehyde_DH_dom"/>
</dbReference>
<gene>
    <name evidence="7" type="ORF">GRF63_05945</name>
</gene>